<dbReference type="eggNOG" id="KOG2314">
    <property type="taxonomic scope" value="Eukaryota"/>
</dbReference>
<evidence type="ECO:0000259" key="9">
    <source>
        <dbReference type="PROSITE" id="PS50102"/>
    </source>
</evidence>
<feature type="compositionally biased region" description="Basic and acidic residues" evidence="8">
    <location>
        <begin position="723"/>
        <end position="733"/>
    </location>
</feature>
<dbReference type="InterPro" id="IPR013979">
    <property type="entry name" value="TIF_beta_prop-like"/>
</dbReference>
<dbReference type="FunCoup" id="K1VYA7">
    <property type="interactions" value="774"/>
</dbReference>
<dbReference type="PANTHER" id="PTHR14068">
    <property type="entry name" value="EUKARYOTIC TRANSLATION INITIATION FACTOR 3 EIF3 -RELATED"/>
    <property type="match status" value="1"/>
</dbReference>
<feature type="region of interest" description="Disordered" evidence="8">
    <location>
        <begin position="723"/>
        <end position="756"/>
    </location>
</feature>
<dbReference type="EMBL" id="AMBO01000312">
    <property type="protein sequence ID" value="EKD01673.1"/>
    <property type="molecule type" value="Genomic_DNA"/>
</dbReference>
<dbReference type="InterPro" id="IPR035979">
    <property type="entry name" value="RBD_domain_sf"/>
</dbReference>
<keyword evidence="4 6" id="KW-0694">RNA-binding</keyword>
<comment type="caution">
    <text evidence="10">The sequence shown here is derived from an EMBL/GenBank/DDBJ whole genome shotgun (WGS) entry which is preliminary data.</text>
</comment>
<feature type="compositionally biased region" description="Acidic residues" evidence="8">
    <location>
        <begin position="734"/>
        <end position="756"/>
    </location>
</feature>
<evidence type="ECO:0000256" key="8">
    <source>
        <dbReference type="SAM" id="MobiDB-lite"/>
    </source>
</evidence>
<keyword evidence="2 6" id="KW-0963">Cytoplasm</keyword>
<keyword evidence="3 6" id="KW-0396">Initiation factor</keyword>
<comment type="function">
    <text evidence="7">Component of the eukaryotic translation initiation factor 3 (eIF-3) complex, which is involved in protein synthesis and, together with other initiation factors, stimulates binding of mRNA and methionyl-tRNAi to the 40S ribosome.</text>
</comment>
<proteinExistence type="inferred from homology"/>
<evidence type="ECO:0000256" key="6">
    <source>
        <dbReference type="HAMAP-Rule" id="MF_03001"/>
    </source>
</evidence>
<name>K1VYA7_TRIAC</name>
<evidence type="ECO:0000256" key="2">
    <source>
        <dbReference type="ARBA" id="ARBA00022490"/>
    </source>
</evidence>
<dbReference type="InParanoid" id="K1VYA7"/>
<evidence type="ECO:0000256" key="4">
    <source>
        <dbReference type="ARBA" id="ARBA00022884"/>
    </source>
</evidence>
<dbReference type="GO" id="GO:0031369">
    <property type="term" value="F:translation initiation factor binding"/>
    <property type="evidence" value="ECO:0007669"/>
    <property type="project" value="InterPro"/>
</dbReference>
<dbReference type="Gene3D" id="2.130.10.10">
    <property type="entry name" value="YVTN repeat-like/Quinoprotein amine dehydrogenase"/>
    <property type="match status" value="2"/>
</dbReference>
<dbReference type="Pfam" id="PF08662">
    <property type="entry name" value="eIF2A"/>
    <property type="match status" value="1"/>
</dbReference>
<gene>
    <name evidence="6" type="primary">PRT1</name>
    <name evidence="10" type="ORF">A1Q2_04044</name>
</gene>
<dbReference type="CDD" id="cd12278">
    <property type="entry name" value="RRM_eIF3B"/>
    <property type="match status" value="1"/>
</dbReference>
<dbReference type="STRING" id="1220162.K1VYA7"/>
<organism evidence="10 11">
    <name type="scientific">Trichosporon asahii var. asahii (strain CBS 8904)</name>
    <name type="common">Yeast</name>
    <dbReference type="NCBI Taxonomy" id="1220162"/>
    <lineage>
        <taxon>Eukaryota</taxon>
        <taxon>Fungi</taxon>
        <taxon>Dikarya</taxon>
        <taxon>Basidiomycota</taxon>
        <taxon>Agaricomycotina</taxon>
        <taxon>Tremellomycetes</taxon>
        <taxon>Trichosporonales</taxon>
        <taxon>Trichosporonaceae</taxon>
        <taxon>Trichosporon</taxon>
    </lineage>
</organism>
<sequence length="756" mass="86555">MVDADLAGFSEEERRDIQAELDEGYAEIEQQFAPDTQQGFENVLVVDNLPTVDEAKRARLLDRLRQVIAKAGAPIEEDRINMPWENGSNKGFVFLTYPTPQEAEHALRALDGVNFGSKNQLHVNRFGDIEKFANMPIGEGELPTGWREKPYVEKDHLRSWLGDAAGRDQYLTFRDQDVNLWWNSRNGTADPVKDSDGKNIKNPKWAELYLQWSPNGTYLASLHRVGVALWSGPKLDGPIGVNVLRFTHPGVRMVQFSPCENYLVTWSDEPLVVENHPAPAVRETFGPEDEGAQFVIWDVKSARPLRSFRADAPPSDPDAPRPQQAWPVFRFSPDDQYVARCQIGNAIQVYELPGMGLLDKKSIKIEGVQDFDWCPMSEKDWAARKEGKGKECMLVYWTPEAQNQPARVNLMAIPSRKILRSKNLFNVTDCKFYWQNQGDYLCVKVDRHARKAKSKKATFCNLELFRLREKDYPVEVIEHKDYVPSFAWEPNGNRFAIVSTNDPNFGQNVPGAVVKYTVSFYQPDPKKGDFTPIKHLEGKVANTLMWSPRGRHIVLATMGSPTKFDIEFWDLDFTLDDSAAKRESAEPGANVQLLATGEHYGITDMAWDPSGRYLASSASSWRSTPEPGYNLWSFSGQLLNHSAQDKFKQFLWRPRPKTLLSREQQKKIRRELKEYSRQFDEDDAAEENRGSAEKLAQRQREIAEWDAWRQRNNARLAAARKQLGKELKKAQPKEEDEEKIEEWTEELLGEEEEVVE</sequence>
<keyword evidence="5 6" id="KW-0648">Protein biosynthesis</keyword>
<dbReference type="Pfam" id="PF00076">
    <property type="entry name" value="RRM_1"/>
    <property type="match status" value="1"/>
</dbReference>
<reference evidence="10 11" key="1">
    <citation type="journal article" date="2012" name="Eukaryot. Cell">
        <title>Genome sequence of the Trichosporon asahii environmental strain CBS 8904.</title>
        <authorList>
            <person name="Yang R.Y."/>
            <person name="Li H.T."/>
            <person name="Zhu H."/>
            <person name="Zhou G.P."/>
            <person name="Wang M."/>
            <person name="Wang L."/>
        </authorList>
    </citation>
    <scope>NUCLEOTIDE SEQUENCE [LARGE SCALE GENOMIC DNA]</scope>
    <source>
        <strain evidence="10 11">CBS 8904</strain>
    </source>
</reference>
<dbReference type="OMA" id="LWGGPQF"/>
<dbReference type="InterPro" id="IPR012677">
    <property type="entry name" value="Nucleotide-bd_a/b_plait_sf"/>
</dbReference>
<keyword evidence="11" id="KW-1185">Reference proteome</keyword>
<comment type="function">
    <text evidence="6">RNA-binding component of the eukaryotic translation initiation factor 3 (eIF-3) complex, which is involved in protein synthesis of a specialized repertoire of mRNAs and, together with other initiation factors, stimulates binding of mRNA and methionyl-tRNAi to the 40S ribosome. The eIF-3 complex specifically targets and initiates translation of a subset of mRNAs involved in cell proliferation.</text>
</comment>
<evidence type="ECO:0000256" key="5">
    <source>
        <dbReference type="ARBA" id="ARBA00022917"/>
    </source>
</evidence>
<dbReference type="OrthoDB" id="10250414at2759"/>
<dbReference type="GO" id="GO:0003723">
    <property type="term" value="F:RNA binding"/>
    <property type="evidence" value="ECO:0007669"/>
    <property type="project" value="UniProtKB-UniRule"/>
</dbReference>
<comment type="subunit">
    <text evidence="6 7">Component of the eukaryotic translation initiation factor 3 (eIF-3) complex.</text>
</comment>
<dbReference type="GO" id="GO:0003743">
    <property type="term" value="F:translation initiation factor activity"/>
    <property type="evidence" value="ECO:0007669"/>
    <property type="project" value="UniProtKB-UniRule"/>
</dbReference>
<dbReference type="InterPro" id="IPR015943">
    <property type="entry name" value="WD40/YVTN_repeat-like_dom_sf"/>
</dbReference>
<dbReference type="HAMAP" id="MF_03001">
    <property type="entry name" value="eIF3b"/>
    <property type="match status" value="1"/>
</dbReference>
<evidence type="ECO:0000256" key="7">
    <source>
        <dbReference type="PIRNR" id="PIRNR036424"/>
    </source>
</evidence>
<evidence type="ECO:0000256" key="3">
    <source>
        <dbReference type="ARBA" id="ARBA00022540"/>
    </source>
</evidence>
<feature type="domain" description="RRM" evidence="9">
    <location>
        <begin position="42"/>
        <end position="128"/>
    </location>
</feature>
<dbReference type="SUPFAM" id="SSF82171">
    <property type="entry name" value="DPP6 N-terminal domain-like"/>
    <property type="match status" value="1"/>
</dbReference>
<accession>K1VYA7</accession>
<evidence type="ECO:0000313" key="11">
    <source>
        <dbReference type="Proteomes" id="UP000006757"/>
    </source>
</evidence>
<dbReference type="PIRSF" id="PIRSF036424">
    <property type="entry name" value="eIF3b"/>
    <property type="match status" value="1"/>
</dbReference>
<dbReference type="PANTHER" id="PTHR14068:SF0">
    <property type="entry name" value="EUKARYOTIC TRANSLATION INITIATION FACTOR 3 SUBUNIT B"/>
    <property type="match status" value="1"/>
</dbReference>
<dbReference type="GO" id="GO:0033290">
    <property type="term" value="C:eukaryotic 48S preinitiation complex"/>
    <property type="evidence" value="ECO:0007669"/>
    <property type="project" value="UniProtKB-UniRule"/>
</dbReference>
<dbReference type="SUPFAM" id="SSF54928">
    <property type="entry name" value="RNA-binding domain, RBD"/>
    <property type="match status" value="1"/>
</dbReference>
<dbReference type="GO" id="GO:0016282">
    <property type="term" value="C:eukaryotic 43S preinitiation complex"/>
    <property type="evidence" value="ECO:0007669"/>
    <property type="project" value="UniProtKB-UniRule"/>
</dbReference>
<dbReference type="Gene3D" id="3.30.70.330">
    <property type="match status" value="1"/>
</dbReference>
<dbReference type="InterPro" id="IPR000504">
    <property type="entry name" value="RRM_dom"/>
</dbReference>
<dbReference type="PROSITE" id="PS50102">
    <property type="entry name" value="RRM"/>
    <property type="match status" value="1"/>
</dbReference>
<evidence type="ECO:0000256" key="1">
    <source>
        <dbReference type="ARBA" id="ARBA00004496"/>
    </source>
</evidence>
<comment type="similarity">
    <text evidence="6 7">Belongs to the eIF-3 subunit B family.</text>
</comment>
<dbReference type="InterPro" id="IPR011400">
    <property type="entry name" value="EIF3B"/>
</dbReference>
<evidence type="ECO:0000313" key="10">
    <source>
        <dbReference type="EMBL" id="EKD01673.1"/>
    </source>
</evidence>
<protein>
    <recommendedName>
        <fullName evidence="6">Eukaryotic translation initiation factor 3 subunit B</fullName>
        <shortName evidence="6">eIF3b</shortName>
    </recommendedName>
    <alternativeName>
        <fullName evidence="6">Eukaryotic translation initiation factor 3 90 kDa subunit homolog</fullName>
        <shortName evidence="6">eIF3 p90</shortName>
    </alternativeName>
    <alternativeName>
        <fullName evidence="6">Translation initiation factor eIF3, p90 subunit homolog</fullName>
    </alternativeName>
</protein>
<comment type="subcellular location">
    <subcellularLocation>
        <location evidence="1 6 7">Cytoplasm</location>
    </subcellularLocation>
</comment>
<dbReference type="SMART" id="SM00360">
    <property type="entry name" value="RRM"/>
    <property type="match status" value="1"/>
</dbReference>
<dbReference type="Proteomes" id="UP000006757">
    <property type="component" value="Unassembled WGS sequence"/>
</dbReference>
<dbReference type="GO" id="GO:0001732">
    <property type="term" value="P:formation of cytoplasmic translation initiation complex"/>
    <property type="evidence" value="ECO:0007669"/>
    <property type="project" value="UniProtKB-UniRule"/>
</dbReference>
<dbReference type="InterPro" id="IPR034363">
    <property type="entry name" value="eIF3B_RRM"/>
</dbReference>
<dbReference type="GO" id="GO:0005852">
    <property type="term" value="C:eukaryotic translation initiation factor 3 complex"/>
    <property type="evidence" value="ECO:0007669"/>
    <property type="project" value="UniProtKB-UniRule"/>
</dbReference>
<dbReference type="AlphaFoldDB" id="K1VYA7"/>
<dbReference type="HOGENOM" id="CLU_011152_4_0_1"/>